<evidence type="ECO:0000256" key="1">
    <source>
        <dbReference type="ARBA" id="ARBA00022723"/>
    </source>
</evidence>
<dbReference type="Proteomes" id="UP001501343">
    <property type="component" value="Unassembled WGS sequence"/>
</dbReference>
<dbReference type="Gene3D" id="1.20.120.910">
    <property type="entry name" value="DksA, coiled-coil domain"/>
    <property type="match status" value="1"/>
</dbReference>
<organism evidence="7 8">
    <name type="scientific">Microbacterium aoyamense</name>
    <dbReference type="NCBI Taxonomy" id="344166"/>
    <lineage>
        <taxon>Bacteria</taxon>
        <taxon>Bacillati</taxon>
        <taxon>Actinomycetota</taxon>
        <taxon>Actinomycetes</taxon>
        <taxon>Micrococcales</taxon>
        <taxon>Microbacteriaceae</taxon>
        <taxon>Microbacterium</taxon>
    </lineage>
</organism>
<dbReference type="PANTHER" id="PTHR33823">
    <property type="entry name" value="RNA POLYMERASE-BINDING TRANSCRIPTION FACTOR DKSA-RELATED"/>
    <property type="match status" value="1"/>
</dbReference>
<evidence type="ECO:0000259" key="6">
    <source>
        <dbReference type="Pfam" id="PF01258"/>
    </source>
</evidence>
<keyword evidence="8" id="KW-1185">Reference proteome</keyword>
<evidence type="ECO:0000256" key="5">
    <source>
        <dbReference type="SAM" id="MobiDB-lite"/>
    </source>
</evidence>
<dbReference type="SUPFAM" id="SSF57716">
    <property type="entry name" value="Glucocorticoid receptor-like (DNA-binding domain)"/>
    <property type="match status" value="1"/>
</dbReference>
<proteinExistence type="predicted"/>
<feature type="region of interest" description="Disordered" evidence="5">
    <location>
        <begin position="32"/>
        <end position="53"/>
    </location>
</feature>
<keyword evidence="1" id="KW-0479">Metal-binding</keyword>
<dbReference type="InterPro" id="IPR000962">
    <property type="entry name" value="Znf_DskA_TraR"/>
</dbReference>
<keyword evidence="2" id="KW-0863">Zinc-finger</keyword>
<dbReference type="Pfam" id="PF01258">
    <property type="entry name" value="zf-dskA_traR"/>
    <property type="match status" value="1"/>
</dbReference>
<evidence type="ECO:0000256" key="3">
    <source>
        <dbReference type="ARBA" id="ARBA00022833"/>
    </source>
</evidence>
<accession>A0ABN2PV00</accession>
<dbReference type="RefSeq" id="WP_248147766.1">
    <property type="nucleotide sequence ID" value="NZ_BAAAOF010000005.1"/>
</dbReference>
<dbReference type="EMBL" id="BAAAOF010000005">
    <property type="protein sequence ID" value="GAA1932338.1"/>
    <property type="molecule type" value="Genomic_DNA"/>
</dbReference>
<gene>
    <name evidence="7" type="ORF">GCM10009775_25460</name>
</gene>
<feature type="domain" description="Zinc finger DksA/TraR C4-type" evidence="6">
    <location>
        <begin position="79"/>
        <end position="111"/>
    </location>
</feature>
<dbReference type="PROSITE" id="PS51128">
    <property type="entry name" value="ZF_DKSA_2"/>
    <property type="match status" value="1"/>
</dbReference>
<reference evidence="7 8" key="1">
    <citation type="journal article" date="2019" name="Int. J. Syst. Evol. Microbiol.">
        <title>The Global Catalogue of Microorganisms (GCM) 10K type strain sequencing project: providing services to taxonomists for standard genome sequencing and annotation.</title>
        <authorList>
            <consortium name="The Broad Institute Genomics Platform"/>
            <consortium name="The Broad Institute Genome Sequencing Center for Infectious Disease"/>
            <person name="Wu L."/>
            <person name="Ma J."/>
        </authorList>
    </citation>
    <scope>NUCLEOTIDE SEQUENCE [LARGE SCALE GENOMIC DNA]</scope>
    <source>
        <strain evidence="7 8">JCM 14900</strain>
    </source>
</reference>
<comment type="caution">
    <text evidence="7">The sequence shown here is derived from an EMBL/GenBank/DDBJ whole genome shotgun (WGS) entry which is preliminary data.</text>
</comment>
<name>A0ABN2PV00_9MICO</name>
<protein>
    <submittedName>
        <fullName evidence="7">TraR/DksA C4-type zinc finger protein</fullName>
    </submittedName>
</protein>
<keyword evidence="3" id="KW-0862">Zinc</keyword>
<evidence type="ECO:0000256" key="4">
    <source>
        <dbReference type="PROSITE-ProRule" id="PRU00510"/>
    </source>
</evidence>
<feature type="zinc finger region" description="dksA C4-type" evidence="4">
    <location>
        <begin position="84"/>
        <end position="108"/>
    </location>
</feature>
<evidence type="ECO:0000256" key="2">
    <source>
        <dbReference type="ARBA" id="ARBA00022771"/>
    </source>
</evidence>
<sequence>MNPRDALEARRRDVLTRLAHLDDVLAGLRQDRGADSADDEHDPEGATLSGEWSRLEGLRSDAAREVEEVDAALARVAAGSYGVCTDCGRDIPSARLAARPDATRCVACAERAGG</sequence>
<evidence type="ECO:0000313" key="8">
    <source>
        <dbReference type="Proteomes" id="UP001501343"/>
    </source>
</evidence>
<evidence type="ECO:0000313" key="7">
    <source>
        <dbReference type="EMBL" id="GAA1932338.1"/>
    </source>
</evidence>